<dbReference type="InterPro" id="IPR001322">
    <property type="entry name" value="Lamin_tail_dom"/>
</dbReference>
<protein>
    <submittedName>
        <fullName evidence="2">Competence protein</fullName>
    </submittedName>
</protein>
<dbReference type="InterPro" id="IPR035681">
    <property type="entry name" value="ComA-like_MBL"/>
</dbReference>
<evidence type="ECO:0000313" key="3">
    <source>
        <dbReference type="Proteomes" id="UP000628840"/>
    </source>
</evidence>
<keyword evidence="3" id="KW-1185">Reference proteome</keyword>
<dbReference type="InterPro" id="IPR001279">
    <property type="entry name" value="Metallo-B-lactamas"/>
</dbReference>
<gene>
    <name evidence="2" type="ORF">GCM10009037_26380</name>
</gene>
<dbReference type="Gene3D" id="3.60.15.10">
    <property type="entry name" value="Ribonuclease Z/Hydroxyacylglutathione hydrolase-like"/>
    <property type="match status" value="1"/>
</dbReference>
<dbReference type="AlphaFoldDB" id="A0A830F002"/>
<sequence>MDTPNGTLSVHVINVGQSASILVVGPDGETMLIDTGHYYDDGEYVLSYLQERGITRLDHLVTTHNDADHIGGNAAVIEYFETEGDGVGAVYDPGIAASTQTYQAYLDAVEQYDVTLYEVRAGDTLPFEGANVSVLGPPEPYIDGEARNENSVILKLAFGESSFLLTGDAEETQEEWLVEEYGEQLNVTVLKAGHHGSSSSTSPALLDVATPKVVPISSAYDSQYGHPHEEVLQRLAERDIPAYWTATHGDLVFTTNGSAVTVATQQSAPTAPLSLRDGTSIEPSASGGVERRAIFSATGGGTAPIDSSPPETTTTVADGGTDPSALIAAQIHADAEGDESSNLNDEYVVFENTGETALDMGGWTVQDESGKTYTVPDEFVLDAGAQVTLHTGSGSDTDRDLYWGYGSAVWNNGGDTVIVTTDTGEVVIEETY</sequence>
<evidence type="ECO:0000313" key="2">
    <source>
        <dbReference type="EMBL" id="GGL41493.1"/>
    </source>
</evidence>
<dbReference type="PANTHER" id="PTHR30619:SF1">
    <property type="entry name" value="RECOMBINATION PROTEIN 2"/>
    <property type="match status" value="1"/>
</dbReference>
<dbReference type="InterPro" id="IPR036415">
    <property type="entry name" value="Lamin_tail_dom_sf"/>
</dbReference>
<dbReference type="SUPFAM" id="SSF56281">
    <property type="entry name" value="Metallo-hydrolase/oxidoreductase"/>
    <property type="match status" value="1"/>
</dbReference>
<dbReference type="Gene3D" id="2.60.40.1260">
    <property type="entry name" value="Lamin Tail domain"/>
    <property type="match status" value="1"/>
</dbReference>
<dbReference type="PANTHER" id="PTHR30619">
    <property type="entry name" value="DNA INTERNALIZATION/COMPETENCE PROTEIN COMEC/REC2"/>
    <property type="match status" value="1"/>
</dbReference>
<dbReference type="Proteomes" id="UP000628840">
    <property type="component" value="Unassembled WGS sequence"/>
</dbReference>
<evidence type="ECO:0000259" key="1">
    <source>
        <dbReference type="PROSITE" id="PS51841"/>
    </source>
</evidence>
<dbReference type="Pfam" id="PF00753">
    <property type="entry name" value="Lactamase_B"/>
    <property type="match status" value="1"/>
</dbReference>
<dbReference type="InterPro" id="IPR052159">
    <property type="entry name" value="Competence_DNA_uptake"/>
</dbReference>
<reference evidence="2 3" key="1">
    <citation type="journal article" date="2019" name="Int. J. Syst. Evol. Microbiol.">
        <title>The Global Catalogue of Microorganisms (GCM) 10K type strain sequencing project: providing services to taxonomists for standard genome sequencing and annotation.</title>
        <authorList>
            <consortium name="The Broad Institute Genomics Platform"/>
            <consortium name="The Broad Institute Genome Sequencing Center for Infectious Disease"/>
            <person name="Wu L."/>
            <person name="Ma J."/>
        </authorList>
    </citation>
    <scope>NUCLEOTIDE SEQUENCE [LARGE SCALE GENOMIC DNA]</scope>
    <source>
        <strain evidence="2 3">JCM 19585</strain>
    </source>
</reference>
<dbReference type="Pfam" id="PF00932">
    <property type="entry name" value="LTD"/>
    <property type="match status" value="1"/>
</dbReference>
<proteinExistence type="predicted"/>
<dbReference type="CDD" id="cd07731">
    <property type="entry name" value="ComA-like_MBL-fold"/>
    <property type="match status" value="1"/>
</dbReference>
<organism evidence="2 3">
    <name type="scientific">Halarchaeum grantii</name>
    <dbReference type="NCBI Taxonomy" id="1193105"/>
    <lineage>
        <taxon>Archaea</taxon>
        <taxon>Methanobacteriati</taxon>
        <taxon>Methanobacteriota</taxon>
        <taxon>Stenosarchaea group</taxon>
        <taxon>Halobacteria</taxon>
        <taxon>Halobacteriales</taxon>
        <taxon>Halobacteriaceae</taxon>
    </lineage>
</organism>
<feature type="domain" description="LTD" evidence="1">
    <location>
        <begin position="307"/>
        <end position="432"/>
    </location>
</feature>
<dbReference type="InterPro" id="IPR036866">
    <property type="entry name" value="RibonucZ/Hydroxyglut_hydro"/>
</dbReference>
<accession>A0A830F002</accession>
<dbReference type="EMBL" id="BMPF01000005">
    <property type="protein sequence ID" value="GGL41493.1"/>
    <property type="molecule type" value="Genomic_DNA"/>
</dbReference>
<comment type="caution">
    <text evidence="2">The sequence shown here is derived from an EMBL/GenBank/DDBJ whole genome shotgun (WGS) entry which is preliminary data.</text>
</comment>
<name>A0A830F002_9EURY</name>
<dbReference type="SUPFAM" id="SSF74853">
    <property type="entry name" value="Lamin A/C globular tail domain"/>
    <property type="match status" value="1"/>
</dbReference>
<dbReference type="SMART" id="SM00849">
    <property type="entry name" value="Lactamase_B"/>
    <property type="match status" value="1"/>
</dbReference>
<dbReference type="PROSITE" id="PS51841">
    <property type="entry name" value="LTD"/>
    <property type="match status" value="1"/>
</dbReference>